<comment type="caution">
    <text evidence="1">The sequence shown here is derived from an EMBL/GenBank/DDBJ whole genome shotgun (WGS) entry which is preliminary data.</text>
</comment>
<dbReference type="NCBIfam" id="NF041863">
    <property type="entry name" value="DVU0524_fam"/>
    <property type="match status" value="1"/>
</dbReference>
<dbReference type="InterPro" id="IPR049840">
    <property type="entry name" value="DVU0524-like"/>
</dbReference>
<sequence length="138" mass="15962">MSVKSFYIRNMLLKYDKQLVTARRLARYNQALKMARGDGEETLPPDVKRGIMVERIAREVMESLLLSGSDNPVVREIKEQLEREVGEKLTFTYPPTELDLQVYRETPDGTVEVTPAEKMVIMEKLWQISLDRVNATML</sequence>
<dbReference type="RefSeq" id="WP_174410426.1">
    <property type="nucleotide sequence ID" value="NZ_BLVP01000010.1"/>
</dbReference>
<dbReference type="Proteomes" id="UP000503820">
    <property type="component" value="Unassembled WGS sequence"/>
</dbReference>
<accession>A0A7J0BVP6</accession>
<evidence type="ECO:0000313" key="1">
    <source>
        <dbReference type="EMBL" id="GFM37789.1"/>
    </source>
</evidence>
<evidence type="ECO:0000313" key="2">
    <source>
        <dbReference type="Proteomes" id="UP000503820"/>
    </source>
</evidence>
<protein>
    <submittedName>
        <fullName evidence="1">Uncharacterized protein</fullName>
    </submittedName>
</protein>
<name>A0A7J0BVP6_9BACT</name>
<proteinExistence type="predicted"/>
<keyword evidence="2" id="KW-1185">Reference proteome</keyword>
<organism evidence="1 2">
    <name type="scientific">Desulfovibrio psychrotolerans</name>
    <dbReference type="NCBI Taxonomy" id="415242"/>
    <lineage>
        <taxon>Bacteria</taxon>
        <taxon>Pseudomonadati</taxon>
        <taxon>Thermodesulfobacteriota</taxon>
        <taxon>Desulfovibrionia</taxon>
        <taxon>Desulfovibrionales</taxon>
        <taxon>Desulfovibrionaceae</taxon>
        <taxon>Desulfovibrio</taxon>
    </lineage>
</organism>
<reference evidence="1 2" key="1">
    <citation type="submission" date="2020-05" db="EMBL/GenBank/DDBJ databases">
        <title>Draft genome sequence of Desulfovibrio psychrotolerans JS1T.</title>
        <authorList>
            <person name="Ueno A."/>
            <person name="Tamazawa S."/>
            <person name="Tamamura S."/>
            <person name="Murakami T."/>
            <person name="Kiyama T."/>
            <person name="Inomata H."/>
            <person name="Amano Y."/>
            <person name="Miyakawa K."/>
            <person name="Tamaki H."/>
            <person name="Naganuma T."/>
            <person name="Kaneko K."/>
        </authorList>
    </citation>
    <scope>NUCLEOTIDE SEQUENCE [LARGE SCALE GENOMIC DNA]</scope>
    <source>
        <strain evidence="1 2">JS1</strain>
    </source>
</reference>
<dbReference type="EMBL" id="BLVP01000010">
    <property type="protein sequence ID" value="GFM37789.1"/>
    <property type="molecule type" value="Genomic_DNA"/>
</dbReference>
<dbReference type="AlphaFoldDB" id="A0A7J0BVP6"/>
<gene>
    <name evidence="1" type="ORF">DSM19430T_24730</name>
</gene>